<dbReference type="OrthoDB" id="8026818at2"/>
<gene>
    <name evidence="3" type="ORF">FO013_14230</name>
</gene>
<dbReference type="InterPro" id="IPR042070">
    <property type="entry name" value="PucR_C-HTH_sf"/>
</dbReference>
<name>A0A556CAR2_BREAU</name>
<keyword evidence="4" id="KW-1185">Reference proteome</keyword>
<dbReference type="EMBL" id="VLTK01000008">
    <property type="protein sequence ID" value="TSI14527.1"/>
    <property type="molecule type" value="Genomic_DNA"/>
</dbReference>
<evidence type="ECO:0000259" key="2">
    <source>
        <dbReference type="SMART" id="SM00065"/>
    </source>
</evidence>
<dbReference type="InterPro" id="IPR051448">
    <property type="entry name" value="CdaR-like_regulators"/>
</dbReference>
<dbReference type="Gene3D" id="1.10.10.2840">
    <property type="entry name" value="PucR C-terminal helix-turn-helix domain"/>
    <property type="match status" value="1"/>
</dbReference>
<dbReference type="InterPro" id="IPR025736">
    <property type="entry name" value="PucR_C-HTH_dom"/>
</dbReference>
<comment type="caution">
    <text evidence="3">The sequence shown here is derived from an EMBL/GenBank/DDBJ whole genome shotgun (WGS) entry which is preliminary data.</text>
</comment>
<evidence type="ECO:0000313" key="3">
    <source>
        <dbReference type="EMBL" id="TSI14527.1"/>
    </source>
</evidence>
<dbReference type="InterPro" id="IPR003018">
    <property type="entry name" value="GAF"/>
</dbReference>
<dbReference type="AlphaFoldDB" id="A0A556CAR2"/>
<reference evidence="3 4" key="1">
    <citation type="submission" date="2019-07" db="EMBL/GenBank/DDBJ databases">
        <title>Draft genome sequence of Brevibacterium aurantiacum XU54 isolated from Xinjiang China.</title>
        <authorList>
            <person name="Xu X."/>
        </authorList>
    </citation>
    <scope>NUCLEOTIDE SEQUENCE [LARGE SCALE GENOMIC DNA]</scope>
    <source>
        <strain evidence="3 4">XU54</strain>
    </source>
</reference>
<dbReference type="Gene3D" id="3.30.450.40">
    <property type="match status" value="1"/>
</dbReference>
<protein>
    <submittedName>
        <fullName evidence="3">GAF domain-containing protein</fullName>
    </submittedName>
</protein>
<feature type="domain" description="GAF" evidence="2">
    <location>
        <begin position="103"/>
        <end position="254"/>
    </location>
</feature>
<dbReference type="SMART" id="SM00065">
    <property type="entry name" value="GAF"/>
    <property type="match status" value="1"/>
</dbReference>
<evidence type="ECO:0000256" key="1">
    <source>
        <dbReference type="SAM" id="MobiDB-lite"/>
    </source>
</evidence>
<accession>A0A556CAR2</accession>
<dbReference type="InterPro" id="IPR029016">
    <property type="entry name" value="GAF-like_dom_sf"/>
</dbReference>
<feature type="compositionally biased region" description="Basic and acidic residues" evidence="1">
    <location>
        <begin position="48"/>
        <end position="66"/>
    </location>
</feature>
<organism evidence="3 4">
    <name type="scientific">Brevibacterium aurantiacum</name>
    <dbReference type="NCBI Taxonomy" id="273384"/>
    <lineage>
        <taxon>Bacteria</taxon>
        <taxon>Bacillati</taxon>
        <taxon>Actinomycetota</taxon>
        <taxon>Actinomycetes</taxon>
        <taxon>Micrococcales</taxon>
        <taxon>Brevibacteriaceae</taxon>
        <taxon>Brevibacterium</taxon>
    </lineage>
</organism>
<dbReference type="PANTHER" id="PTHR33744:SF1">
    <property type="entry name" value="DNA-BINDING TRANSCRIPTIONAL ACTIVATOR ADER"/>
    <property type="match status" value="1"/>
</dbReference>
<dbReference type="Pfam" id="PF13556">
    <property type="entry name" value="HTH_30"/>
    <property type="match status" value="1"/>
</dbReference>
<evidence type="ECO:0000313" key="4">
    <source>
        <dbReference type="Proteomes" id="UP000316406"/>
    </source>
</evidence>
<dbReference type="Pfam" id="PF01590">
    <property type="entry name" value="GAF"/>
    <property type="match status" value="1"/>
</dbReference>
<dbReference type="SUPFAM" id="SSF55781">
    <property type="entry name" value="GAF domain-like"/>
    <property type="match status" value="1"/>
</dbReference>
<feature type="region of interest" description="Disordered" evidence="1">
    <location>
        <begin position="44"/>
        <end position="81"/>
    </location>
</feature>
<dbReference type="Proteomes" id="UP000316406">
    <property type="component" value="Unassembled WGS sequence"/>
</dbReference>
<proteinExistence type="predicted"/>
<dbReference type="PANTHER" id="PTHR33744">
    <property type="entry name" value="CARBOHYDRATE DIACID REGULATOR"/>
    <property type="match status" value="1"/>
</dbReference>
<sequence>MMSVHENYDELMEQLSSHDGHSEVDRLSTDTVVELLKAANSEQQDTLRSLDDRVRSEGISPERSRQVTDAVGQLQSTRSHLRRRSQELTGLLATARELVQLHDVGTVLSRLVQRAHELIGTDVTYLAETEAGADGMRVRHSVGTVTEIFRDLFVPAGKGLANKVVEARAPVWVARYDDMVAAPRDPSIDAAVEAEGLVSFLGVPMMVGDEIIGALFACNRFDHEYTPEQIALLSAFADHAALALNSARLLGNSELAAQRAEEAYRELADHVADMERANRVHETLTAAVVAGGSIGEITATLAQALNRPVIAVDARLRRVSSSPSDCESAPPPRLLASAVAESRDSGRCTAVKAGGTKWIVVAIVGADSVTGAIVVPVASGQRRDVEGRLLERAAHVAALLSLKQEAVDSARASRRSRILNDILDGTELARADPADELKSLAGPLQSAAALWSPGGELSRRSRRLVQLIGDSALFAMRGEHLIVLWAAGDGGKRTEALREHLEAENRNRTTAVHSEVTSSGILKAVERVTGCLELLPSFGIEGVSVPAVSFAPYQALVSSDPGSAEQFIAEMLGPIIAWDERRGTELFGTLSAYFDTGESGSGSARELHVHKNTIQQRLERIGELTGGAFADPEYRFRMHAAVRLRRLRSELIESAHNHLSGPATAI</sequence>